<keyword evidence="2 7" id="KW-0813">Transport</keyword>
<feature type="transmembrane region" description="Helical" evidence="7">
    <location>
        <begin position="73"/>
        <end position="92"/>
    </location>
</feature>
<dbReference type="AlphaFoldDB" id="A0A1M7BEN1"/>
<evidence type="ECO:0000256" key="3">
    <source>
        <dbReference type="ARBA" id="ARBA00022475"/>
    </source>
</evidence>
<dbReference type="SUPFAM" id="SSF161098">
    <property type="entry name" value="MetI-like"/>
    <property type="match status" value="1"/>
</dbReference>
<dbReference type="OrthoDB" id="9772609at2"/>
<proteinExistence type="inferred from homology"/>
<dbReference type="InterPro" id="IPR000515">
    <property type="entry name" value="MetI-like"/>
</dbReference>
<feature type="transmembrane region" description="Helical" evidence="7">
    <location>
        <begin position="185"/>
        <end position="206"/>
    </location>
</feature>
<evidence type="ECO:0000256" key="5">
    <source>
        <dbReference type="ARBA" id="ARBA00022989"/>
    </source>
</evidence>
<reference evidence="9 10" key="1">
    <citation type="submission" date="2016-11" db="EMBL/GenBank/DDBJ databases">
        <authorList>
            <person name="Jaros S."/>
            <person name="Januszkiewicz K."/>
            <person name="Wedrychowicz H."/>
        </authorList>
    </citation>
    <scope>NUCLEOTIDE SEQUENCE [LARGE SCALE GENOMIC DNA]</scope>
    <source>
        <strain evidence="9 10">DSM 15929</strain>
    </source>
</reference>
<evidence type="ECO:0000256" key="1">
    <source>
        <dbReference type="ARBA" id="ARBA00004651"/>
    </source>
</evidence>
<feature type="domain" description="ABC transmembrane type-1" evidence="8">
    <location>
        <begin position="69"/>
        <end position="260"/>
    </location>
</feature>
<comment type="similarity">
    <text evidence="7">Belongs to the binding-protein-dependent transport system permease family.</text>
</comment>
<dbReference type="STRING" id="1121322.SAMN02745136_05109"/>
<keyword evidence="4 7" id="KW-0812">Transmembrane</keyword>
<name>A0A1M7BEN1_9FIRM</name>
<dbReference type="EMBL" id="FRAC01000036">
    <property type="protein sequence ID" value="SHL53452.1"/>
    <property type="molecule type" value="Genomic_DNA"/>
</dbReference>
<keyword evidence="6 7" id="KW-0472">Membrane</keyword>
<feature type="transmembrane region" description="Helical" evidence="7">
    <location>
        <begin position="239"/>
        <end position="260"/>
    </location>
</feature>
<comment type="subcellular location">
    <subcellularLocation>
        <location evidence="1 7">Cell membrane</location>
        <topology evidence="1 7">Multi-pass membrane protein</topology>
    </subcellularLocation>
</comment>
<keyword evidence="10" id="KW-1185">Reference proteome</keyword>
<dbReference type="GO" id="GO:0055085">
    <property type="term" value="P:transmembrane transport"/>
    <property type="evidence" value="ECO:0007669"/>
    <property type="project" value="InterPro"/>
</dbReference>
<dbReference type="PROSITE" id="PS50928">
    <property type="entry name" value="ABC_TM1"/>
    <property type="match status" value="1"/>
</dbReference>
<gene>
    <name evidence="9" type="ORF">SAMN02745136_05109</name>
</gene>
<evidence type="ECO:0000259" key="8">
    <source>
        <dbReference type="PROSITE" id="PS50928"/>
    </source>
</evidence>
<protein>
    <submittedName>
        <fullName evidence="9">Raffinose/stachyose/melibiose transport system permease protein</fullName>
    </submittedName>
</protein>
<accession>A0A1M7BEN1</accession>
<dbReference type="Gene3D" id="1.10.3720.10">
    <property type="entry name" value="MetI-like"/>
    <property type="match status" value="1"/>
</dbReference>
<evidence type="ECO:0000256" key="2">
    <source>
        <dbReference type="ARBA" id="ARBA00022448"/>
    </source>
</evidence>
<dbReference type="RefSeq" id="WP_073280020.1">
    <property type="nucleotide sequence ID" value="NZ_FRAC01000036.1"/>
</dbReference>
<sequence>MLRKKFLHFMIYLLLALAAIFWLFPLIMAFMNSFKTNGELLTNVVSLPKTLNLKNYIRTIEKMHYIRSFGNTVLLSFLSVFLIVLFSALAGWKLCRTKTKLSAAIFSLFVFSMLIPFSSIMIPLYRVVLAFHIKNSLIGLSFVYSGLGVSMAIFLYHGFVKGIPIDLEEAAAIDGCNNLKTFGHIVFPMLKPITATICITNVLWIWNDFLLPLINISDNKKYSLLLSTNTLFGQYSSDWTAILSALILAAIPVIIFYAIFQKQILKGIAEGAVKG</sequence>
<evidence type="ECO:0000256" key="6">
    <source>
        <dbReference type="ARBA" id="ARBA00023136"/>
    </source>
</evidence>
<evidence type="ECO:0000256" key="7">
    <source>
        <dbReference type="RuleBase" id="RU363032"/>
    </source>
</evidence>
<feature type="transmembrane region" description="Helical" evidence="7">
    <location>
        <begin position="104"/>
        <end position="125"/>
    </location>
</feature>
<evidence type="ECO:0000313" key="9">
    <source>
        <dbReference type="EMBL" id="SHL53452.1"/>
    </source>
</evidence>
<evidence type="ECO:0000256" key="4">
    <source>
        <dbReference type="ARBA" id="ARBA00022692"/>
    </source>
</evidence>
<dbReference type="Pfam" id="PF00528">
    <property type="entry name" value="BPD_transp_1"/>
    <property type="match status" value="1"/>
</dbReference>
<dbReference type="InterPro" id="IPR035906">
    <property type="entry name" value="MetI-like_sf"/>
</dbReference>
<keyword evidence="5 7" id="KW-1133">Transmembrane helix</keyword>
<keyword evidence="3" id="KW-1003">Cell membrane</keyword>
<dbReference type="Proteomes" id="UP000184386">
    <property type="component" value="Unassembled WGS sequence"/>
</dbReference>
<dbReference type="PANTHER" id="PTHR43744:SF8">
    <property type="entry name" value="SN-GLYCEROL-3-PHOSPHATE TRANSPORT SYSTEM PERMEASE PROTEIN UGPE"/>
    <property type="match status" value="1"/>
</dbReference>
<dbReference type="PANTHER" id="PTHR43744">
    <property type="entry name" value="ABC TRANSPORTER PERMEASE PROTEIN MG189-RELATED-RELATED"/>
    <property type="match status" value="1"/>
</dbReference>
<organism evidence="9 10">
    <name type="scientific">Anaerocolumna jejuensis DSM 15929</name>
    <dbReference type="NCBI Taxonomy" id="1121322"/>
    <lineage>
        <taxon>Bacteria</taxon>
        <taxon>Bacillati</taxon>
        <taxon>Bacillota</taxon>
        <taxon>Clostridia</taxon>
        <taxon>Lachnospirales</taxon>
        <taxon>Lachnospiraceae</taxon>
        <taxon>Anaerocolumna</taxon>
    </lineage>
</organism>
<feature type="transmembrane region" description="Helical" evidence="7">
    <location>
        <begin position="137"/>
        <end position="156"/>
    </location>
</feature>
<evidence type="ECO:0000313" key="10">
    <source>
        <dbReference type="Proteomes" id="UP000184386"/>
    </source>
</evidence>
<dbReference type="CDD" id="cd06261">
    <property type="entry name" value="TM_PBP2"/>
    <property type="match status" value="1"/>
</dbReference>
<dbReference type="GO" id="GO:0005886">
    <property type="term" value="C:plasma membrane"/>
    <property type="evidence" value="ECO:0007669"/>
    <property type="project" value="UniProtKB-SubCell"/>
</dbReference>